<dbReference type="RefSeq" id="WP_179979601.1">
    <property type="nucleotide sequence ID" value="NZ_LT608333.1"/>
</dbReference>
<accession>A0A212L0G3</accession>
<comment type="similarity">
    <text evidence="4">Belongs to the Maf family. YhdE subfamily.</text>
</comment>
<dbReference type="GO" id="GO:0036221">
    <property type="term" value="F:UTP diphosphatase activity"/>
    <property type="evidence" value="ECO:0007669"/>
    <property type="project" value="RHEA"/>
</dbReference>
<dbReference type="Gene3D" id="3.90.950.10">
    <property type="match status" value="1"/>
</dbReference>
<name>A0A212L0G3_9BACT</name>
<sequence>MTAQPTSRQPLFSLTDGFRLVLASGSPRRRLFLSEWGLPFELARPDGAEPLPLPGEQPDAYTRRAAAAKAYAVAASLDRTGAQTSVSTQDKAIILSADTVVAVDGDILGKPQDAAHALAMLQRLTGRGHEVISAVCLLLPPPAGAAEKTSGNASGNASGNILGNILGNTSGATPGSVPDTAHGTDKNTACQGCGAEELIFSDVSRVYFHPWPESVLRAYVDTGEPHDKAGAYAIQGQGAFLVDRIEGSWSTVVGLPVTQLAHLLLNRGFMRPCASSRLP</sequence>
<keyword evidence="3 4" id="KW-0546">Nucleotide metabolism</keyword>
<dbReference type="HAMAP" id="MF_00528">
    <property type="entry name" value="Maf"/>
    <property type="match status" value="1"/>
</dbReference>
<gene>
    <name evidence="5" type="ORF">KL86DES1_10820</name>
</gene>
<dbReference type="PANTHER" id="PTHR43213">
    <property type="entry name" value="BIFUNCTIONAL DTTP/UTP PYROPHOSPHATASE/METHYLTRANSFERASE PROTEIN-RELATED"/>
    <property type="match status" value="1"/>
</dbReference>
<dbReference type="NCBIfam" id="NF010942">
    <property type="entry name" value="PRK14362.1"/>
    <property type="match status" value="1"/>
</dbReference>
<comment type="subcellular location">
    <subcellularLocation>
        <location evidence="4">Cytoplasm</location>
    </subcellularLocation>
</comment>
<evidence type="ECO:0000256" key="1">
    <source>
        <dbReference type="ARBA" id="ARBA00001968"/>
    </source>
</evidence>
<comment type="function">
    <text evidence="4">Nucleoside triphosphate pyrophosphatase that hydrolyzes dTTP and UTP. May have a dual role in cell division arrest and in preventing the incorporation of modified nucleotides into cellular nucleic acids.</text>
</comment>
<comment type="cofactor">
    <cofactor evidence="1 4">
        <name>a divalent metal cation</name>
        <dbReference type="ChEBI" id="CHEBI:60240"/>
    </cofactor>
</comment>
<evidence type="ECO:0000256" key="3">
    <source>
        <dbReference type="ARBA" id="ARBA00023080"/>
    </source>
</evidence>
<evidence type="ECO:0000256" key="4">
    <source>
        <dbReference type="HAMAP-Rule" id="MF_00528"/>
    </source>
</evidence>
<dbReference type="PANTHER" id="PTHR43213:SF5">
    <property type="entry name" value="BIFUNCTIONAL DTTP_UTP PYROPHOSPHATASE_METHYLTRANSFERASE PROTEIN-RELATED"/>
    <property type="match status" value="1"/>
</dbReference>
<comment type="catalytic activity">
    <reaction evidence="4">
        <text>UTP + H2O = UMP + diphosphate + H(+)</text>
        <dbReference type="Rhea" id="RHEA:29395"/>
        <dbReference type="ChEBI" id="CHEBI:15377"/>
        <dbReference type="ChEBI" id="CHEBI:15378"/>
        <dbReference type="ChEBI" id="CHEBI:33019"/>
        <dbReference type="ChEBI" id="CHEBI:46398"/>
        <dbReference type="ChEBI" id="CHEBI:57865"/>
        <dbReference type="EC" id="3.6.1.9"/>
    </reaction>
</comment>
<protein>
    <recommendedName>
        <fullName evidence="4">dTTP/UTP pyrophosphatase</fullName>
        <shortName evidence="4">dTTPase/UTPase</shortName>
        <ecNumber evidence="4">3.6.1.9</ecNumber>
    </recommendedName>
    <alternativeName>
        <fullName evidence="4">Nucleoside triphosphate pyrophosphatase</fullName>
    </alternativeName>
    <alternativeName>
        <fullName evidence="4">Nucleotide pyrophosphatase</fullName>
        <shortName evidence="4">Nucleotide PPase</shortName>
    </alternativeName>
</protein>
<evidence type="ECO:0000313" key="5">
    <source>
        <dbReference type="EMBL" id="SCM71043.1"/>
    </source>
</evidence>
<dbReference type="GO" id="GO:0036218">
    <property type="term" value="F:dTTP diphosphatase activity"/>
    <property type="evidence" value="ECO:0007669"/>
    <property type="project" value="RHEA"/>
</dbReference>
<feature type="site" description="Important for substrate specificity" evidence="4">
    <location>
        <position position="28"/>
    </location>
</feature>
<dbReference type="EMBL" id="FMJC01000001">
    <property type="protein sequence ID" value="SCM71043.1"/>
    <property type="molecule type" value="Genomic_DNA"/>
</dbReference>
<comment type="catalytic activity">
    <reaction evidence="4">
        <text>dTTP + H2O = dTMP + diphosphate + H(+)</text>
        <dbReference type="Rhea" id="RHEA:28534"/>
        <dbReference type="ChEBI" id="CHEBI:15377"/>
        <dbReference type="ChEBI" id="CHEBI:15378"/>
        <dbReference type="ChEBI" id="CHEBI:33019"/>
        <dbReference type="ChEBI" id="CHEBI:37568"/>
        <dbReference type="ChEBI" id="CHEBI:63528"/>
        <dbReference type="EC" id="3.6.1.9"/>
    </reaction>
</comment>
<dbReference type="InterPro" id="IPR029001">
    <property type="entry name" value="ITPase-like_fam"/>
</dbReference>
<feature type="site" description="Important for substrate specificity" evidence="4">
    <location>
        <position position="235"/>
    </location>
</feature>
<dbReference type="AlphaFoldDB" id="A0A212L0G3"/>
<dbReference type="InterPro" id="IPR003697">
    <property type="entry name" value="Maf-like"/>
</dbReference>
<dbReference type="Pfam" id="PF02545">
    <property type="entry name" value="Maf"/>
    <property type="match status" value="2"/>
</dbReference>
<dbReference type="GO" id="GO:0005737">
    <property type="term" value="C:cytoplasm"/>
    <property type="evidence" value="ECO:0007669"/>
    <property type="project" value="UniProtKB-SubCell"/>
</dbReference>
<keyword evidence="2 4" id="KW-0378">Hydrolase</keyword>
<feature type="site" description="Important for substrate specificity" evidence="4">
    <location>
        <position position="99"/>
    </location>
</feature>
<dbReference type="SUPFAM" id="SSF52972">
    <property type="entry name" value="ITPase-like"/>
    <property type="match status" value="2"/>
</dbReference>
<feature type="active site" description="Proton acceptor" evidence="4">
    <location>
        <position position="98"/>
    </location>
</feature>
<keyword evidence="4" id="KW-0963">Cytoplasm</keyword>
<reference evidence="5" key="1">
    <citation type="submission" date="2016-08" db="EMBL/GenBank/DDBJ databases">
        <authorList>
            <person name="Seilhamer J.J."/>
        </authorList>
    </citation>
    <scope>NUCLEOTIDE SEQUENCE</scope>
    <source>
        <strain evidence="5">86-1</strain>
    </source>
</reference>
<comment type="caution">
    <text evidence="4">Lacks conserved residue(s) required for the propagation of feature annotation.</text>
</comment>
<dbReference type="EC" id="3.6.1.9" evidence="4"/>
<organism evidence="5">
    <name type="scientific">uncultured Desulfovibrio sp</name>
    <dbReference type="NCBI Taxonomy" id="167968"/>
    <lineage>
        <taxon>Bacteria</taxon>
        <taxon>Pseudomonadati</taxon>
        <taxon>Thermodesulfobacteriota</taxon>
        <taxon>Desulfovibrionia</taxon>
        <taxon>Desulfovibrionales</taxon>
        <taxon>Desulfovibrionaceae</taxon>
        <taxon>Desulfovibrio</taxon>
        <taxon>environmental samples</taxon>
    </lineage>
</organism>
<dbReference type="GO" id="GO:0009117">
    <property type="term" value="P:nucleotide metabolic process"/>
    <property type="evidence" value="ECO:0007669"/>
    <property type="project" value="UniProtKB-KW"/>
</dbReference>
<evidence type="ECO:0000256" key="2">
    <source>
        <dbReference type="ARBA" id="ARBA00022801"/>
    </source>
</evidence>
<dbReference type="CDD" id="cd00555">
    <property type="entry name" value="Maf"/>
    <property type="match status" value="1"/>
</dbReference>
<proteinExistence type="inferred from homology"/>